<dbReference type="EMBL" id="JAIBCX010000019">
    <property type="protein sequence ID" value="MCJ8354116.1"/>
    <property type="molecule type" value="Genomic_DNA"/>
</dbReference>
<feature type="transmembrane region" description="Helical" evidence="1">
    <location>
        <begin position="26"/>
        <end position="49"/>
    </location>
</feature>
<comment type="caution">
    <text evidence="2">The sequence shown here is derived from an EMBL/GenBank/DDBJ whole genome shotgun (WGS) entry which is preliminary data.</text>
</comment>
<feature type="transmembrane region" description="Helical" evidence="1">
    <location>
        <begin position="69"/>
        <end position="93"/>
    </location>
</feature>
<evidence type="ECO:0000313" key="2">
    <source>
        <dbReference type="EMBL" id="MCJ8354116.1"/>
    </source>
</evidence>
<keyword evidence="1" id="KW-0812">Transmembrane</keyword>
<name>A0AAW5ETJ3_NOVHA</name>
<dbReference type="GeneID" id="61366723"/>
<evidence type="ECO:0008006" key="4">
    <source>
        <dbReference type="Google" id="ProtNLM"/>
    </source>
</evidence>
<accession>A0AAW5ETJ3</accession>
<protein>
    <recommendedName>
        <fullName evidence="4">DUF4870 domain-containing protein</fullName>
    </recommendedName>
</protein>
<gene>
    <name evidence="2" type="ORF">K1W68_08960</name>
</gene>
<evidence type="ECO:0000256" key="1">
    <source>
        <dbReference type="SAM" id="Phobius"/>
    </source>
</evidence>
<feature type="transmembrane region" description="Helical" evidence="1">
    <location>
        <begin position="99"/>
        <end position="121"/>
    </location>
</feature>
<keyword evidence="1" id="KW-0472">Membrane</keyword>
<proteinExistence type="predicted"/>
<dbReference type="AlphaFoldDB" id="A0AAW5ETJ3"/>
<reference evidence="2" key="1">
    <citation type="journal article" date="2021" name="Polymers (Basel)">
        <title>Highly Stretchable Bacterial Cellulose Produced by Komagataeibacter hansenii SI1.</title>
        <authorList>
            <person name="Cielecka I."/>
            <person name="Ryngajllo M."/>
            <person name="Maniukiewicz W."/>
            <person name="Bielecki S."/>
        </authorList>
    </citation>
    <scope>NUCLEOTIDE SEQUENCE</scope>
    <source>
        <strain evidence="2">SI1</strain>
    </source>
</reference>
<dbReference type="RefSeq" id="WP_003621294.1">
    <property type="nucleotide sequence ID" value="NZ_CP043837.1"/>
</dbReference>
<reference evidence="2" key="2">
    <citation type="submission" date="2022-03" db="EMBL/GenBank/DDBJ databases">
        <authorList>
            <person name="Ryngajllo M."/>
            <person name="Jacek P."/>
            <person name="Kubiak K."/>
        </authorList>
    </citation>
    <scope>NUCLEOTIDE SEQUENCE</scope>
    <source>
        <strain evidence="2">SI1</strain>
    </source>
</reference>
<keyword evidence="1" id="KW-1133">Transmembrane helix</keyword>
<sequence>MAFNHHDSMGTPPSPTGESGNAMVNIIYILYLIGFFIPGTSALGIILAYINKNSSVQPYTSHFQFQITLFLKGLLYAVAGLILYLSSMVAAAVTGGIGLILVIFPAMLLLWWAVWTIYCIIRGMQAINRNQPIS</sequence>
<organism evidence="2 3">
    <name type="scientific">Novacetimonas hansenii</name>
    <name type="common">Komagataeibacter hansenii</name>
    <dbReference type="NCBI Taxonomy" id="436"/>
    <lineage>
        <taxon>Bacteria</taxon>
        <taxon>Pseudomonadati</taxon>
        <taxon>Pseudomonadota</taxon>
        <taxon>Alphaproteobacteria</taxon>
        <taxon>Acetobacterales</taxon>
        <taxon>Acetobacteraceae</taxon>
        <taxon>Novacetimonas</taxon>
    </lineage>
</organism>
<evidence type="ECO:0000313" key="3">
    <source>
        <dbReference type="Proteomes" id="UP001202887"/>
    </source>
</evidence>
<dbReference type="Proteomes" id="UP001202887">
    <property type="component" value="Unassembled WGS sequence"/>
</dbReference>